<evidence type="ECO:0000313" key="3">
    <source>
        <dbReference type="EMBL" id="MFD2469817.1"/>
    </source>
</evidence>
<dbReference type="EMBL" id="JBHUKS010000015">
    <property type="protein sequence ID" value="MFD2469817.1"/>
    <property type="molecule type" value="Genomic_DNA"/>
</dbReference>
<protein>
    <submittedName>
        <fullName evidence="3">YciI family protein</fullName>
    </submittedName>
</protein>
<reference evidence="4" key="1">
    <citation type="journal article" date="2019" name="Int. J. Syst. Evol. Microbiol.">
        <title>The Global Catalogue of Microorganisms (GCM) 10K type strain sequencing project: providing services to taxonomists for standard genome sequencing and annotation.</title>
        <authorList>
            <consortium name="The Broad Institute Genomics Platform"/>
            <consortium name="The Broad Institute Genome Sequencing Center for Infectious Disease"/>
            <person name="Wu L."/>
            <person name="Ma J."/>
        </authorList>
    </citation>
    <scope>NUCLEOTIDE SEQUENCE [LARGE SCALE GENOMIC DNA]</scope>
    <source>
        <strain evidence="4">CGMCC 4.7641</strain>
    </source>
</reference>
<dbReference type="RefSeq" id="WP_378306512.1">
    <property type="nucleotide sequence ID" value="NZ_JBHUKS010000015.1"/>
</dbReference>
<evidence type="ECO:0000313" key="4">
    <source>
        <dbReference type="Proteomes" id="UP001597483"/>
    </source>
</evidence>
<keyword evidence="4" id="KW-1185">Reference proteome</keyword>
<accession>A0ABW5HAP4</accession>
<comment type="similarity">
    <text evidence="1">Belongs to the YciI family.</text>
</comment>
<dbReference type="PANTHER" id="PTHR35174:SF3">
    <property type="entry name" value="BLL7171 PROTEIN"/>
    <property type="match status" value="1"/>
</dbReference>
<evidence type="ECO:0000256" key="1">
    <source>
        <dbReference type="ARBA" id="ARBA00007689"/>
    </source>
</evidence>
<evidence type="ECO:0000259" key="2">
    <source>
        <dbReference type="Pfam" id="PF03795"/>
    </source>
</evidence>
<proteinExistence type="inferred from homology"/>
<feature type="domain" description="YCII-related" evidence="2">
    <location>
        <begin position="1"/>
        <end position="108"/>
    </location>
</feature>
<dbReference type="InterPro" id="IPR005545">
    <property type="entry name" value="YCII"/>
</dbReference>
<dbReference type="PANTHER" id="PTHR35174">
    <property type="entry name" value="BLL7171 PROTEIN-RELATED"/>
    <property type="match status" value="1"/>
</dbReference>
<organism evidence="3 4">
    <name type="scientific">Amycolatopsis silviterrae</name>
    <dbReference type="NCBI Taxonomy" id="1656914"/>
    <lineage>
        <taxon>Bacteria</taxon>
        <taxon>Bacillati</taxon>
        <taxon>Actinomycetota</taxon>
        <taxon>Actinomycetes</taxon>
        <taxon>Pseudonocardiales</taxon>
        <taxon>Pseudonocardiaceae</taxon>
        <taxon>Amycolatopsis</taxon>
    </lineage>
</organism>
<dbReference type="Proteomes" id="UP001597483">
    <property type="component" value="Unassembled WGS sequence"/>
</dbReference>
<dbReference type="Gene3D" id="3.30.70.1060">
    <property type="entry name" value="Dimeric alpha+beta barrel"/>
    <property type="match status" value="1"/>
</dbReference>
<name>A0ABW5HAP4_9PSEU</name>
<sequence>MKYLILAYGNQQDYDHLGGKDGAEPAATPAEMAAIDEFLAGFTGALAESGELVDTQGLAAPVLARRLDLRDGAPVVTDGPFGETEEVIAGYWMVDCASIDRATEIAAGLLTAPGRLSEAGVVVRPVMGAESDV</sequence>
<dbReference type="InterPro" id="IPR011008">
    <property type="entry name" value="Dimeric_a/b-barrel"/>
</dbReference>
<comment type="caution">
    <text evidence="3">The sequence shown here is derived from an EMBL/GenBank/DDBJ whole genome shotgun (WGS) entry which is preliminary data.</text>
</comment>
<dbReference type="Pfam" id="PF03795">
    <property type="entry name" value="YCII"/>
    <property type="match status" value="1"/>
</dbReference>
<gene>
    <name evidence="3" type="ORF">ACFSVL_20700</name>
</gene>
<dbReference type="SUPFAM" id="SSF54909">
    <property type="entry name" value="Dimeric alpha+beta barrel"/>
    <property type="match status" value="1"/>
</dbReference>